<reference evidence="9" key="1">
    <citation type="submission" date="2021-01" db="EMBL/GenBank/DDBJ databases">
        <authorList>
            <person name="Corre E."/>
            <person name="Pelletier E."/>
            <person name="Niang G."/>
            <person name="Scheremetjew M."/>
            <person name="Finn R."/>
            <person name="Kale V."/>
            <person name="Holt S."/>
            <person name="Cochrane G."/>
            <person name="Meng A."/>
            <person name="Brown T."/>
            <person name="Cohen L."/>
        </authorList>
    </citation>
    <scope>NUCLEOTIDE SEQUENCE</scope>
    <source>
        <strain evidence="9">CCMP1594</strain>
    </source>
</reference>
<evidence type="ECO:0000256" key="7">
    <source>
        <dbReference type="SAM" id="Coils"/>
    </source>
</evidence>
<comment type="subcellular location">
    <subcellularLocation>
        <location evidence="1">Cell projection</location>
        <location evidence="1">Cilium</location>
    </subcellularLocation>
</comment>
<feature type="region of interest" description="Disordered" evidence="8">
    <location>
        <begin position="1"/>
        <end position="25"/>
    </location>
</feature>
<evidence type="ECO:0000256" key="3">
    <source>
        <dbReference type="ARBA" id="ARBA00014087"/>
    </source>
</evidence>
<feature type="compositionally biased region" description="Basic residues" evidence="8">
    <location>
        <begin position="1"/>
        <end position="12"/>
    </location>
</feature>
<evidence type="ECO:0000256" key="1">
    <source>
        <dbReference type="ARBA" id="ARBA00004138"/>
    </source>
</evidence>
<evidence type="ECO:0000256" key="5">
    <source>
        <dbReference type="ARBA" id="ARBA00023069"/>
    </source>
</evidence>
<comment type="similarity">
    <text evidence="2">Belongs to the CFAP157 family.</text>
</comment>
<dbReference type="GO" id="GO:0036064">
    <property type="term" value="C:ciliary basal body"/>
    <property type="evidence" value="ECO:0007669"/>
    <property type="project" value="TreeGrafter"/>
</dbReference>
<keyword evidence="6" id="KW-0966">Cell projection</keyword>
<dbReference type="GO" id="GO:0008017">
    <property type="term" value="F:microtubule binding"/>
    <property type="evidence" value="ECO:0007669"/>
    <property type="project" value="TreeGrafter"/>
</dbReference>
<evidence type="ECO:0000256" key="6">
    <source>
        <dbReference type="ARBA" id="ARBA00023273"/>
    </source>
</evidence>
<dbReference type="EMBL" id="HBJA01140744">
    <property type="protein sequence ID" value="CAE0837157.1"/>
    <property type="molecule type" value="Transcribed_RNA"/>
</dbReference>
<evidence type="ECO:0000256" key="2">
    <source>
        <dbReference type="ARBA" id="ARBA00010841"/>
    </source>
</evidence>
<accession>A0A7S4LLD3</accession>
<feature type="coiled-coil region" evidence="7">
    <location>
        <begin position="214"/>
        <end position="347"/>
    </location>
</feature>
<keyword evidence="4 7" id="KW-0175">Coiled coil</keyword>
<protein>
    <recommendedName>
        <fullName evidence="3">Cilia- and flagella-associated protein 157</fullName>
    </recommendedName>
</protein>
<dbReference type="PANTHER" id="PTHR31954:SF1">
    <property type="entry name" value="CILIA- AND FLAGELLA-ASSOCIATED PROTEIN 157"/>
    <property type="match status" value="1"/>
</dbReference>
<dbReference type="PANTHER" id="PTHR31954">
    <property type="entry name" value="CILIA- AND FLAGELLA-ASSOCIATED PROTEIN 157"/>
    <property type="match status" value="1"/>
</dbReference>
<proteinExistence type="inferred from homology"/>
<organism evidence="9">
    <name type="scientific">Eutreptiella gymnastica</name>
    <dbReference type="NCBI Taxonomy" id="73025"/>
    <lineage>
        <taxon>Eukaryota</taxon>
        <taxon>Discoba</taxon>
        <taxon>Euglenozoa</taxon>
        <taxon>Euglenida</taxon>
        <taxon>Spirocuta</taxon>
        <taxon>Euglenophyceae</taxon>
        <taxon>Eutreptiales</taxon>
        <taxon>Eutreptiaceae</taxon>
        <taxon>Eutreptiella</taxon>
    </lineage>
</organism>
<gene>
    <name evidence="9" type="ORF">EGYM00163_LOCUS48527</name>
</gene>
<feature type="coiled-coil region" evidence="7">
    <location>
        <begin position="28"/>
        <end position="190"/>
    </location>
</feature>
<evidence type="ECO:0000256" key="8">
    <source>
        <dbReference type="SAM" id="MobiDB-lite"/>
    </source>
</evidence>
<name>A0A7S4LLD3_9EUGL</name>
<dbReference type="InterPro" id="IPR038844">
    <property type="entry name" value="CFAP157"/>
</dbReference>
<sequence>MPAKKGGGKKAKGGLVEASDDQTPELDKEELKMALSNAQEKINRLETDRDRLQQQKMSLEEVLEMQKKEQTDMYEHSLREVNARDNEISAHKETIKAVNKGREQLQEELNAEIERLKADKEQVEVALQEDIENLEAQLKELNDFKSQKMGIEREIEELRANMVSMSDAHKSELEAQTQEYTAQRDKLRSDMLRRLKRTRDELFRLTDEQLHNKMHQTIKENEKLTLELEMYARESKQLLAANQQLATENASVKRSLDLQNSTTEELIRKSQTQQANIKQLTAKVKKLEASVESQKTVNAVDQSKRVVELNETVNRQYDLILELKTEVDELKEANETMEKQLRTSKQASLAQNALQKEAKTFLLQCIEDVKAAIRVVNDAGGFTKPPYEKRGSQLLTLSASEREGVLQYLLQKMKLFDAEGDEAALHAPQPPQVTLGAAFARLSNHAAAAAPVELLPSTSGAVLPALPLSARTQPSPRPY</sequence>
<evidence type="ECO:0000256" key="4">
    <source>
        <dbReference type="ARBA" id="ARBA00023054"/>
    </source>
</evidence>
<keyword evidence="5" id="KW-0969">Cilium</keyword>
<dbReference type="AlphaFoldDB" id="A0A7S4LLD3"/>
<evidence type="ECO:0000313" key="9">
    <source>
        <dbReference type="EMBL" id="CAE0837157.1"/>
    </source>
</evidence>